<dbReference type="EMBL" id="CAJOAZ010023940">
    <property type="protein sequence ID" value="CAF4379975.1"/>
    <property type="molecule type" value="Genomic_DNA"/>
</dbReference>
<sequence>MITVGLPLIWMGEEWCEDKILGDKDPTRKINWSLLTKTSQRSLFELYRKLIAIRKSSLAIKSDNVTFLCHK</sequence>
<dbReference type="Gene3D" id="3.20.20.80">
    <property type="entry name" value="Glycosidases"/>
    <property type="match status" value="1"/>
</dbReference>
<name>A0A820MWJ4_9BILA</name>
<proteinExistence type="predicted"/>
<comment type="caution">
    <text evidence="1">The sequence shown here is derived from an EMBL/GenBank/DDBJ whole genome shotgun (WGS) entry which is preliminary data.</text>
</comment>
<organism evidence="1 2">
    <name type="scientific">Adineta steineri</name>
    <dbReference type="NCBI Taxonomy" id="433720"/>
    <lineage>
        <taxon>Eukaryota</taxon>
        <taxon>Metazoa</taxon>
        <taxon>Spiralia</taxon>
        <taxon>Gnathifera</taxon>
        <taxon>Rotifera</taxon>
        <taxon>Eurotatoria</taxon>
        <taxon>Bdelloidea</taxon>
        <taxon>Adinetida</taxon>
        <taxon>Adinetidae</taxon>
        <taxon>Adineta</taxon>
    </lineage>
</organism>
<accession>A0A820MWJ4</accession>
<evidence type="ECO:0000313" key="1">
    <source>
        <dbReference type="EMBL" id="CAF4379975.1"/>
    </source>
</evidence>
<dbReference type="AlphaFoldDB" id="A0A820MWJ4"/>
<evidence type="ECO:0000313" key="2">
    <source>
        <dbReference type="Proteomes" id="UP000663844"/>
    </source>
</evidence>
<protein>
    <submittedName>
        <fullName evidence="1">Uncharacterized protein</fullName>
    </submittedName>
</protein>
<dbReference type="SUPFAM" id="SSF51445">
    <property type="entry name" value="(Trans)glycosidases"/>
    <property type="match status" value="1"/>
</dbReference>
<dbReference type="InterPro" id="IPR017853">
    <property type="entry name" value="GH"/>
</dbReference>
<gene>
    <name evidence="1" type="ORF">OXD698_LOCUS50321</name>
</gene>
<dbReference type="Proteomes" id="UP000663844">
    <property type="component" value="Unassembled WGS sequence"/>
</dbReference>
<reference evidence="1" key="1">
    <citation type="submission" date="2021-02" db="EMBL/GenBank/DDBJ databases">
        <authorList>
            <person name="Nowell W R."/>
        </authorList>
    </citation>
    <scope>NUCLEOTIDE SEQUENCE</scope>
</reference>